<dbReference type="STRING" id="1802559.A2372_02190"/>
<organism evidence="10 11">
    <name type="scientific">Candidatus Wolfebacteria bacterium RIFOXYB1_FULL_54_12</name>
    <dbReference type="NCBI Taxonomy" id="1802559"/>
    <lineage>
        <taxon>Bacteria</taxon>
        <taxon>Candidatus Wolfeibacteriota</taxon>
    </lineage>
</organism>
<evidence type="ECO:0000313" key="11">
    <source>
        <dbReference type="Proteomes" id="UP000176422"/>
    </source>
</evidence>
<dbReference type="InterPro" id="IPR005807">
    <property type="entry name" value="SecE_bac"/>
</dbReference>
<evidence type="ECO:0000256" key="9">
    <source>
        <dbReference type="HAMAP-Rule" id="MF_00422"/>
    </source>
</evidence>
<dbReference type="GO" id="GO:0043952">
    <property type="term" value="P:protein transport by the Sec complex"/>
    <property type="evidence" value="ECO:0007669"/>
    <property type="project" value="UniProtKB-UniRule"/>
</dbReference>
<dbReference type="GO" id="GO:0065002">
    <property type="term" value="P:intracellular protein transmembrane transport"/>
    <property type="evidence" value="ECO:0007669"/>
    <property type="project" value="UniProtKB-UniRule"/>
</dbReference>
<keyword evidence="4 9" id="KW-0812">Transmembrane</keyword>
<evidence type="ECO:0000256" key="1">
    <source>
        <dbReference type="ARBA" id="ARBA00004370"/>
    </source>
</evidence>
<gene>
    <name evidence="9" type="primary">secE</name>
    <name evidence="10" type="ORF">A2372_02190</name>
</gene>
<evidence type="ECO:0000256" key="5">
    <source>
        <dbReference type="ARBA" id="ARBA00022927"/>
    </source>
</evidence>
<dbReference type="PANTHER" id="PTHR33910">
    <property type="entry name" value="PROTEIN TRANSLOCASE SUBUNIT SECE"/>
    <property type="match status" value="1"/>
</dbReference>
<keyword evidence="3 9" id="KW-1003">Cell membrane</keyword>
<dbReference type="HAMAP" id="MF_00422">
    <property type="entry name" value="SecE"/>
    <property type="match status" value="1"/>
</dbReference>
<dbReference type="PANTHER" id="PTHR33910:SF1">
    <property type="entry name" value="PROTEIN TRANSLOCASE SUBUNIT SECE"/>
    <property type="match status" value="1"/>
</dbReference>
<comment type="subcellular location">
    <subcellularLocation>
        <location evidence="9">Cell membrane</location>
        <topology evidence="9">Single-pass membrane protein</topology>
    </subcellularLocation>
    <subcellularLocation>
        <location evidence="1">Membrane</location>
    </subcellularLocation>
</comment>
<dbReference type="NCBIfam" id="TIGR00964">
    <property type="entry name" value="secE_bact"/>
    <property type="match status" value="1"/>
</dbReference>
<keyword evidence="5 9" id="KW-0653">Protein transport</keyword>
<proteinExistence type="inferred from homology"/>
<evidence type="ECO:0000256" key="6">
    <source>
        <dbReference type="ARBA" id="ARBA00022989"/>
    </source>
</evidence>
<evidence type="ECO:0000256" key="3">
    <source>
        <dbReference type="ARBA" id="ARBA00022475"/>
    </source>
</evidence>
<keyword evidence="2 9" id="KW-0813">Transport</keyword>
<evidence type="ECO:0000256" key="4">
    <source>
        <dbReference type="ARBA" id="ARBA00022692"/>
    </source>
</evidence>
<evidence type="ECO:0000256" key="7">
    <source>
        <dbReference type="ARBA" id="ARBA00023010"/>
    </source>
</evidence>
<dbReference type="Gene3D" id="1.20.5.1030">
    <property type="entry name" value="Preprotein translocase secy subunit"/>
    <property type="match status" value="1"/>
</dbReference>
<evidence type="ECO:0000313" key="10">
    <source>
        <dbReference type="EMBL" id="OGM93194.1"/>
    </source>
</evidence>
<accession>A0A1F8DXA6</accession>
<dbReference type="Pfam" id="PF00584">
    <property type="entry name" value="SecE"/>
    <property type="match status" value="1"/>
</dbReference>
<keyword evidence="7 9" id="KW-0811">Translocation</keyword>
<reference evidence="10 11" key="1">
    <citation type="journal article" date="2016" name="Nat. Commun.">
        <title>Thousands of microbial genomes shed light on interconnected biogeochemical processes in an aquifer system.</title>
        <authorList>
            <person name="Anantharaman K."/>
            <person name="Brown C.T."/>
            <person name="Hug L.A."/>
            <person name="Sharon I."/>
            <person name="Castelle C.J."/>
            <person name="Probst A.J."/>
            <person name="Thomas B.C."/>
            <person name="Singh A."/>
            <person name="Wilkins M.J."/>
            <person name="Karaoz U."/>
            <person name="Brodie E.L."/>
            <person name="Williams K.H."/>
            <person name="Hubbard S.S."/>
            <person name="Banfield J.F."/>
        </authorList>
    </citation>
    <scope>NUCLEOTIDE SEQUENCE [LARGE SCALE GENOMIC DNA]</scope>
</reference>
<comment type="function">
    <text evidence="9">Essential subunit of the Sec protein translocation channel SecYEG. Clamps together the 2 halves of SecY. May contact the channel plug during translocation.</text>
</comment>
<comment type="caution">
    <text evidence="10">The sequence shown here is derived from an EMBL/GenBank/DDBJ whole genome shotgun (WGS) entry which is preliminary data.</text>
</comment>
<feature type="transmembrane region" description="Helical" evidence="9">
    <location>
        <begin position="34"/>
        <end position="56"/>
    </location>
</feature>
<comment type="subunit">
    <text evidence="9">Component of the Sec protein translocase complex. Heterotrimer consisting of SecY, SecE and SecG subunits. The heterotrimers can form oligomers, although 1 heterotrimer is thought to be able to translocate proteins. Interacts with the ribosome. Interacts with SecDF, and other proteins may be involved. Interacts with SecA.</text>
</comment>
<name>A0A1F8DXA6_9BACT</name>
<dbReference type="AlphaFoldDB" id="A0A1F8DXA6"/>
<dbReference type="InterPro" id="IPR038379">
    <property type="entry name" value="SecE_sf"/>
</dbReference>
<dbReference type="PROSITE" id="PS01067">
    <property type="entry name" value="SECE_SEC61G"/>
    <property type="match status" value="1"/>
</dbReference>
<dbReference type="GO" id="GO:0008320">
    <property type="term" value="F:protein transmembrane transporter activity"/>
    <property type="evidence" value="ECO:0007669"/>
    <property type="project" value="UniProtKB-UniRule"/>
</dbReference>
<dbReference type="GO" id="GO:0009306">
    <property type="term" value="P:protein secretion"/>
    <property type="evidence" value="ECO:0007669"/>
    <property type="project" value="UniProtKB-UniRule"/>
</dbReference>
<keyword evidence="6 9" id="KW-1133">Transmembrane helix</keyword>
<dbReference type="InterPro" id="IPR001901">
    <property type="entry name" value="Translocase_SecE/Sec61-g"/>
</dbReference>
<dbReference type="GO" id="GO:0005886">
    <property type="term" value="C:plasma membrane"/>
    <property type="evidence" value="ECO:0007669"/>
    <property type="project" value="UniProtKB-SubCell"/>
</dbReference>
<protein>
    <recommendedName>
        <fullName evidence="9">Protein translocase subunit SecE</fullName>
    </recommendedName>
</protein>
<keyword evidence="8 9" id="KW-0472">Membrane</keyword>
<comment type="similarity">
    <text evidence="9">Belongs to the SecE/SEC61-gamma family.</text>
</comment>
<sequence>MFSRLTSYFQESQLEFKRVNWPTRQETIRLTGMVIGLSLIFAVFLGVLDMVFNYALVQYFI</sequence>
<dbReference type="EMBL" id="MGIT01000001">
    <property type="protein sequence ID" value="OGM93194.1"/>
    <property type="molecule type" value="Genomic_DNA"/>
</dbReference>
<dbReference type="GO" id="GO:0006605">
    <property type="term" value="P:protein targeting"/>
    <property type="evidence" value="ECO:0007669"/>
    <property type="project" value="UniProtKB-UniRule"/>
</dbReference>
<dbReference type="Proteomes" id="UP000176422">
    <property type="component" value="Unassembled WGS sequence"/>
</dbReference>
<evidence type="ECO:0000256" key="8">
    <source>
        <dbReference type="ARBA" id="ARBA00023136"/>
    </source>
</evidence>
<evidence type="ECO:0000256" key="2">
    <source>
        <dbReference type="ARBA" id="ARBA00022448"/>
    </source>
</evidence>